<dbReference type="SMART" id="SM00260">
    <property type="entry name" value="CheW"/>
    <property type="match status" value="1"/>
</dbReference>
<dbReference type="InterPro" id="IPR036061">
    <property type="entry name" value="CheW-like_dom_sf"/>
</dbReference>
<feature type="domain" description="CheW-like" evidence="1">
    <location>
        <begin position="10"/>
        <end position="156"/>
    </location>
</feature>
<sequence>MSAEPSSATTRQVLRLASGGESLVVPIDSVREILEVGKLTPMPRAPDFLRGVMNLRGAVVPIIDLASRFGHGASTIGRRSAIVVVECAGDEVQPRVLAGLLVDAVFEVLDFQTTQLESVPSLGIQLPTQYIAGMINLTSGYAALLSLETLLAPADLATRIGAAQEAGVN</sequence>
<dbReference type="GO" id="GO:0006935">
    <property type="term" value="P:chemotaxis"/>
    <property type="evidence" value="ECO:0007669"/>
    <property type="project" value="InterPro"/>
</dbReference>
<accession>A0A931ISZ4</accession>
<dbReference type="GO" id="GO:0007165">
    <property type="term" value="P:signal transduction"/>
    <property type="evidence" value="ECO:0007669"/>
    <property type="project" value="InterPro"/>
</dbReference>
<evidence type="ECO:0000313" key="3">
    <source>
        <dbReference type="Proteomes" id="UP000620139"/>
    </source>
</evidence>
<dbReference type="InterPro" id="IPR039315">
    <property type="entry name" value="CheW"/>
</dbReference>
<dbReference type="Gene3D" id="2.40.50.180">
    <property type="entry name" value="CheA-289, Domain 4"/>
    <property type="match status" value="1"/>
</dbReference>
<dbReference type="Pfam" id="PF01584">
    <property type="entry name" value="CheW"/>
    <property type="match status" value="1"/>
</dbReference>
<comment type="caution">
    <text evidence="2">The sequence shown here is derived from an EMBL/GenBank/DDBJ whole genome shotgun (WGS) entry which is preliminary data.</text>
</comment>
<dbReference type="RefSeq" id="WP_198099729.1">
    <property type="nucleotide sequence ID" value="NZ_JAEDAL010000001.1"/>
</dbReference>
<proteinExistence type="predicted"/>
<dbReference type="Gene3D" id="2.30.30.40">
    <property type="entry name" value="SH3 Domains"/>
    <property type="match status" value="1"/>
</dbReference>
<organism evidence="2 3">
    <name type="scientific">Inhella gelatinilytica</name>
    <dbReference type="NCBI Taxonomy" id="2795030"/>
    <lineage>
        <taxon>Bacteria</taxon>
        <taxon>Pseudomonadati</taxon>
        <taxon>Pseudomonadota</taxon>
        <taxon>Betaproteobacteria</taxon>
        <taxon>Burkholderiales</taxon>
        <taxon>Sphaerotilaceae</taxon>
        <taxon>Inhella</taxon>
    </lineage>
</organism>
<dbReference type="PANTHER" id="PTHR22617:SF23">
    <property type="entry name" value="CHEMOTAXIS PROTEIN CHEW"/>
    <property type="match status" value="1"/>
</dbReference>
<gene>
    <name evidence="2" type="ORF">I7X43_04755</name>
</gene>
<dbReference type="SUPFAM" id="SSF50341">
    <property type="entry name" value="CheW-like"/>
    <property type="match status" value="1"/>
</dbReference>
<evidence type="ECO:0000259" key="1">
    <source>
        <dbReference type="PROSITE" id="PS50851"/>
    </source>
</evidence>
<dbReference type="InterPro" id="IPR002545">
    <property type="entry name" value="CheW-lke_dom"/>
</dbReference>
<dbReference type="AlphaFoldDB" id="A0A931ISZ4"/>
<dbReference type="EMBL" id="JAEDAL010000001">
    <property type="protein sequence ID" value="MBH9552157.1"/>
    <property type="molecule type" value="Genomic_DNA"/>
</dbReference>
<dbReference type="PANTHER" id="PTHR22617">
    <property type="entry name" value="CHEMOTAXIS SENSOR HISTIDINE KINASE-RELATED"/>
    <property type="match status" value="1"/>
</dbReference>
<keyword evidence="3" id="KW-1185">Reference proteome</keyword>
<dbReference type="GO" id="GO:0005829">
    <property type="term" value="C:cytosol"/>
    <property type="evidence" value="ECO:0007669"/>
    <property type="project" value="TreeGrafter"/>
</dbReference>
<protein>
    <submittedName>
        <fullName evidence="2">Purine-binding chemotaxis protein CheW</fullName>
    </submittedName>
</protein>
<reference evidence="2" key="1">
    <citation type="submission" date="2020-12" db="EMBL/GenBank/DDBJ databases">
        <title>The genome sequence of Inhella sp. 4Y17.</title>
        <authorList>
            <person name="Liu Y."/>
        </authorList>
    </citation>
    <scope>NUCLEOTIDE SEQUENCE</scope>
    <source>
        <strain evidence="2">4Y10</strain>
    </source>
</reference>
<name>A0A931ISZ4_9BURK</name>
<dbReference type="PROSITE" id="PS50851">
    <property type="entry name" value="CHEW"/>
    <property type="match status" value="1"/>
</dbReference>
<evidence type="ECO:0000313" key="2">
    <source>
        <dbReference type="EMBL" id="MBH9552157.1"/>
    </source>
</evidence>
<dbReference type="Proteomes" id="UP000620139">
    <property type="component" value="Unassembled WGS sequence"/>
</dbReference>